<sequence>GVATRSIAAEQGAKLGKALTFDYLPHEQVVFAKIKPHFINLGNDGKLSTSGRYQSDERDVDDVFRHVSEESASWRGTPRLLLYAHGGLNDEKASAARIASLRPYFLANEIYPIHFMWETGLWDAIKGIVQDADRDQRFGGLWDRAKERFLDLLDEAIELATRKLGLLIWGQMKQNAELASQQGGGADIVAGKIANYIANDGKLELHLVGHSAGSIFLGRLIPEIERWGLKVKTLTLYAPACDTKLFEDNVQHYIGRGHRRCIERLTVFNLTDDAEREDHVAKVYHKSLLYLVSEAFEAKKHEMLLGMEKHLPANTAAVASLGTRTRRGSTVIHSRGGRNVKLVSSSTSHGGFDNDTDTLNSTLRIIRGSNELVKSFPQR</sequence>
<evidence type="ECO:0000313" key="2">
    <source>
        <dbReference type="Proteomes" id="UP001593833"/>
    </source>
</evidence>
<reference evidence="1 2" key="1">
    <citation type="submission" date="2024-09" db="EMBL/GenBank/DDBJ databases">
        <authorList>
            <person name="D'Angelo T."/>
        </authorList>
    </citation>
    <scope>NUCLEOTIDE SEQUENCE [LARGE SCALE GENOMIC DNA]</scope>
    <source>
        <strain evidence="1">SAG AM-320-E07</strain>
    </source>
</reference>
<accession>A0ABV6YM95</accession>
<evidence type="ECO:0008006" key="3">
    <source>
        <dbReference type="Google" id="ProtNLM"/>
    </source>
</evidence>
<evidence type="ECO:0000313" key="1">
    <source>
        <dbReference type="EMBL" id="MFC1573304.1"/>
    </source>
</evidence>
<name>A0ABV6YM95_UNCEI</name>
<comment type="caution">
    <text evidence="1">The sequence shown here is derived from an EMBL/GenBank/DDBJ whole genome shotgun (WGS) entry which is preliminary data.</text>
</comment>
<protein>
    <recommendedName>
        <fullName evidence="3">Alpha/beta hydrolase</fullName>
    </recommendedName>
</protein>
<organism evidence="1 2">
    <name type="scientific">Eiseniibacteriota bacterium</name>
    <dbReference type="NCBI Taxonomy" id="2212470"/>
    <lineage>
        <taxon>Bacteria</taxon>
        <taxon>Candidatus Eiseniibacteriota</taxon>
    </lineage>
</organism>
<proteinExistence type="predicted"/>
<dbReference type="EMBL" id="JBHPKH010000120">
    <property type="protein sequence ID" value="MFC1573304.1"/>
    <property type="molecule type" value="Genomic_DNA"/>
</dbReference>
<dbReference type="Proteomes" id="UP001593833">
    <property type="component" value="Unassembled WGS sequence"/>
</dbReference>
<gene>
    <name evidence="1" type="ORF">ACFL6M_06865</name>
</gene>
<feature type="non-terminal residue" evidence="1">
    <location>
        <position position="1"/>
    </location>
</feature>
<keyword evidence="2" id="KW-1185">Reference proteome</keyword>